<dbReference type="EMBL" id="GBRH01257083">
    <property type="protein sequence ID" value="JAD40812.1"/>
    <property type="molecule type" value="Transcribed_RNA"/>
</dbReference>
<name>A0A0A9A192_ARUDO</name>
<dbReference type="AlphaFoldDB" id="A0A0A9A192"/>
<sequence length="20" mass="2526">MMVLEALSLRHPHHHYLVWR</sequence>
<evidence type="ECO:0000313" key="1">
    <source>
        <dbReference type="EMBL" id="JAD40812.1"/>
    </source>
</evidence>
<organism evidence="1">
    <name type="scientific">Arundo donax</name>
    <name type="common">Giant reed</name>
    <name type="synonym">Donax arundinaceus</name>
    <dbReference type="NCBI Taxonomy" id="35708"/>
    <lineage>
        <taxon>Eukaryota</taxon>
        <taxon>Viridiplantae</taxon>
        <taxon>Streptophyta</taxon>
        <taxon>Embryophyta</taxon>
        <taxon>Tracheophyta</taxon>
        <taxon>Spermatophyta</taxon>
        <taxon>Magnoliopsida</taxon>
        <taxon>Liliopsida</taxon>
        <taxon>Poales</taxon>
        <taxon>Poaceae</taxon>
        <taxon>PACMAD clade</taxon>
        <taxon>Arundinoideae</taxon>
        <taxon>Arundineae</taxon>
        <taxon>Arundo</taxon>
    </lineage>
</organism>
<accession>A0A0A9A192</accession>
<proteinExistence type="predicted"/>
<reference evidence="1" key="1">
    <citation type="submission" date="2014-09" db="EMBL/GenBank/DDBJ databases">
        <authorList>
            <person name="Magalhaes I.L.F."/>
            <person name="Oliveira U."/>
            <person name="Santos F.R."/>
            <person name="Vidigal T.H.D.A."/>
            <person name="Brescovit A.D."/>
            <person name="Santos A.J."/>
        </authorList>
    </citation>
    <scope>NUCLEOTIDE SEQUENCE</scope>
    <source>
        <tissue evidence="1">Shoot tissue taken approximately 20 cm above the soil surface</tissue>
    </source>
</reference>
<reference evidence="1" key="2">
    <citation type="journal article" date="2015" name="Data Brief">
        <title>Shoot transcriptome of the giant reed, Arundo donax.</title>
        <authorList>
            <person name="Barrero R.A."/>
            <person name="Guerrero F.D."/>
            <person name="Moolhuijzen P."/>
            <person name="Goolsby J.A."/>
            <person name="Tidwell J."/>
            <person name="Bellgard S.E."/>
            <person name="Bellgard M.I."/>
        </authorList>
    </citation>
    <scope>NUCLEOTIDE SEQUENCE</scope>
    <source>
        <tissue evidence="1">Shoot tissue taken approximately 20 cm above the soil surface</tissue>
    </source>
</reference>
<protein>
    <submittedName>
        <fullName evidence="1">Uncharacterized protein</fullName>
    </submittedName>
</protein>